<evidence type="ECO:0000256" key="1">
    <source>
        <dbReference type="ARBA" id="ARBA00007495"/>
    </source>
</evidence>
<evidence type="ECO:0000256" key="3">
    <source>
        <dbReference type="ARBA" id="ARBA00023277"/>
    </source>
</evidence>
<dbReference type="PROSITE" id="PS51760">
    <property type="entry name" value="GH10_2"/>
    <property type="match status" value="1"/>
</dbReference>
<dbReference type="GO" id="GO:0000272">
    <property type="term" value="P:polysaccharide catabolic process"/>
    <property type="evidence" value="ECO:0007669"/>
    <property type="project" value="UniProtKB-KW"/>
</dbReference>
<evidence type="ECO:0000259" key="5">
    <source>
        <dbReference type="PROSITE" id="PS51760"/>
    </source>
</evidence>
<evidence type="ECO:0000313" key="6">
    <source>
        <dbReference type="EMBL" id="KAK7852922.1"/>
    </source>
</evidence>
<protein>
    <submittedName>
        <fullName evidence="6">Anti-sigma-i factor rsgi6</fullName>
    </submittedName>
</protein>
<dbReference type="AlphaFoldDB" id="A0AAW0LPB6"/>
<evidence type="ECO:0000313" key="7">
    <source>
        <dbReference type="Proteomes" id="UP000237347"/>
    </source>
</evidence>
<proteinExistence type="inferred from homology"/>
<dbReference type="Gene3D" id="3.20.20.80">
    <property type="entry name" value="Glycosidases"/>
    <property type="match status" value="1"/>
</dbReference>
<gene>
    <name evidence="6" type="primary">rsgI6_1</name>
    <name evidence="6" type="ORF">CFP56_037426</name>
</gene>
<dbReference type="InterPro" id="IPR017853">
    <property type="entry name" value="GH"/>
</dbReference>
<dbReference type="PANTHER" id="PTHR31490">
    <property type="entry name" value="GLYCOSYL HYDROLASE"/>
    <property type="match status" value="1"/>
</dbReference>
<dbReference type="Pfam" id="PF00331">
    <property type="entry name" value="Glyco_hydro_10"/>
    <property type="match status" value="1"/>
</dbReference>
<comment type="similarity">
    <text evidence="1">Belongs to the glycosyl hydrolase 10 (cellulase F) family.</text>
</comment>
<keyword evidence="4" id="KW-0624">Polysaccharide degradation</keyword>
<keyword evidence="2" id="KW-0378">Hydrolase</keyword>
<dbReference type="PANTHER" id="PTHR31490:SF3">
    <property type="entry name" value="GLYCOSYL HYDROLASE FAMILY 10 PROTEIN"/>
    <property type="match status" value="1"/>
</dbReference>
<dbReference type="SUPFAM" id="SSF51445">
    <property type="entry name" value="(Trans)glycosidases"/>
    <property type="match status" value="1"/>
</dbReference>
<keyword evidence="7" id="KW-1185">Reference proteome</keyword>
<reference evidence="6 7" key="1">
    <citation type="journal article" date="2018" name="Sci. Data">
        <title>The draft genome sequence of cork oak.</title>
        <authorList>
            <person name="Ramos A.M."/>
            <person name="Usie A."/>
            <person name="Barbosa P."/>
            <person name="Barros P.M."/>
            <person name="Capote T."/>
            <person name="Chaves I."/>
            <person name="Simoes F."/>
            <person name="Abreu I."/>
            <person name="Carrasquinho I."/>
            <person name="Faro C."/>
            <person name="Guimaraes J.B."/>
            <person name="Mendonca D."/>
            <person name="Nobrega F."/>
            <person name="Rodrigues L."/>
            <person name="Saibo N.J.M."/>
            <person name="Varela M.C."/>
            <person name="Egas C."/>
            <person name="Matos J."/>
            <person name="Miguel C.M."/>
            <person name="Oliveira M.M."/>
            <person name="Ricardo C.P."/>
            <person name="Goncalves S."/>
        </authorList>
    </citation>
    <scope>NUCLEOTIDE SEQUENCE [LARGE SCALE GENOMIC DNA]</scope>
    <source>
        <strain evidence="7">cv. HL8</strain>
    </source>
</reference>
<accession>A0AAW0LPB6</accession>
<evidence type="ECO:0000256" key="2">
    <source>
        <dbReference type="ARBA" id="ARBA00022801"/>
    </source>
</evidence>
<sequence>MDVGRIEYSTQLIKNWFAKRFNAAVIENELKWYAIEPDQGQVNYTIADNMLEFIRANQIIARGRNIFWEDPKYTPQWVRDLTGPELQ</sequence>
<name>A0AAW0LPB6_QUESU</name>
<dbReference type="Proteomes" id="UP000237347">
    <property type="component" value="Unassembled WGS sequence"/>
</dbReference>
<organism evidence="6 7">
    <name type="scientific">Quercus suber</name>
    <name type="common">Cork oak</name>
    <dbReference type="NCBI Taxonomy" id="58331"/>
    <lineage>
        <taxon>Eukaryota</taxon>
        <taxon>Viridiplantae</taxon>
        <taxon>Streptophyta</taxon>
        <taxon>Embryophyta</taxon>
        <taxon>Tracheophyta</taxon>
        <taxon>Spermatophyta</taxon>
        <taxon>Magnoliopsida</taxon>
        <taxon>eudicotyledons</taxon>
        <taxon>Gunneridae</taxon>
        <taxon>Pentapetalae</taxon>
        <taxon>rosids</taxon>
        <taxon>fabids</taxon>
        <taxon>Fagales</taxon>
        <taxon>Fagaceae</taxon>
        <taxon>Quercus</taxon>
    </lineage>
</organism>
<dbReference type="GO" id="GO:0031176">
    <property type="term" value="F:endo-1,4-beta-xylanase activity"/>
    <property type="evidence" value="ECO:0007669"/>
    <property type="project" value="UniProtKB-ARBA"/>
</dbReference>
<evidence type="ECO:0000256" key="4">
    <source>
        <dbReference type="ARBA" id="ARBA00023326"/>
    </source>
</evidence>
<dbReference type="InterPro" id="IPR044846">
    <property type="entry name" value="GH10"/>
</dbReference>
<feature type="domain" description="GH10" evidence="5">
    <location>
        <begin position="1"/>
        <end position="87"/>
    </location>
</feature>
<dbReference type="EMBL" id="PKMF04000070">
    <property type="protein sequence ID" value="KAK7852922.1"/>
    <property type="molecule type" value="Genomic_DNA"/>
</dbReference>
<comment type="caution">
    <text evidence="6">The sequence shown here is derived from an EMBL/GenBank/DDBJ whole genome shotgun (WGS) entry which is preliminary data.</text>
</comment>
<dbReference type="InterPro" id="IPR001000">
    <property type="entry name" value="GH10_dom"/>
</dbReference>
<keyword evidence="3" id="KW-0119">Carbohydrate metabolism</keyword>